<dbReference type="InterPro" id="IPR008928">
    <property type="entry name" value="6-hairpin_glycosidase_sf"/>
</dbReference>
<dbReference type="HOGENOM" id="CLU_008020_1_0_1"/>
<name>G4TBB2_SERID</name>
<keyword evidence="1" id="KW-0472">Membrane</keyword>
<dbReference type="PANTHER" id="PTHR31987">
    <property type="entry name" value="GLUTAMINASE A-RELATED"/>
    <property type="match status" value="1"/>
</dbReference>
<evidence type="ECO:0000313" key="7">
    <source>
        <dbReference type="Proteomes" id="UP000007148"/>
    </source>
</evidence>
<dbReference type="SUPFAM" id="SSF48208">
    <property type="entry name" value="Six-hairpin glycosidases"/>
    <property type="match status" value="1"/>
</dbReference>
<evidence type="ECO:0000259" key="3">
    <source>
        <dbReference type="Pfam" id="PF16334"/>
    </source>
</evidence>
<accession>G4TBB2</accession>
<feature type="domain" description="Glutaminase A N-terminal" evidence="5">
    <location>
        <begin position="111"/>
        <end position="342"/>
    </location>
</feature>
<organism evidence="6 7">
    <name type="scientific">Serendipita indica (strain DSM 11827)</name>
    <name type="common">Root endophyte fungus</name>
    <name type="synonym">Piriformospora indica</name>
    <dbReference type="NCBI Taxonomy" id="1109443"/>
    <lineage>
        <taxon>Eukaryota</taxon>
        <taxon>Fungi</taxon>
        <taxon>Dikarya</taxon>
        <taxon>Basidiomycota</taxon>
        <taxon>Agaricomycotina</taxon>
        <taxon>Agaricomycetes</taxon>
        <taxon>Sebacinales</taxon>
        <taxon>Serendipitaceae</taxon>
        <taxon>Serendipita</taxon>
    </lineage>
</organism>
<keyword evidence="7" id="KW-1185">Reference proteome</keyword>
<keyword evidence="1" id="KW-0812">Transmembrane</keyword>
<evidence type="ECO:0000256" key="2">
    <source>
        <dbReference type="SAM" id="SignalP"/>
    </source>
</evidence>
<dbReference type="InParanoid" id="G4TBB2"/>
<dbReference type="GO" id="GO:0005975">
    <property type="term" value="P:carbohydrate metabolic process"/>
    <property type="evidence" value="ECO:0007669"/>
    <property type="project" value="InterPro"/>
</dbReference>
<reference evidence="6 7" key="1">
    <citation type="journal article" date="2011" name="PLoS Pathog.">
        <title>Endophytic Life Strategies Decoded by Genome and Transcriptome Analyses of the Mutualistic Root Symbiont Piriformospora indica.</title>
        <authorList>
            <person name="Zuccaro A."/>
            <person name="Lahrmann U."/>
            <person name="Guldener U."/>
            <person name="Langen G."/>
            <person name="Pfiffi S."/>
            <person name="Biedenkopf D."/>
            <person name="Wong P."/>
            <person name="Samans B."/>
            <person name="Grimm C."/>
            <person name="Basiewicz M."/>
            <person name="Murat C."/>
            <person name="Martin F."/>
            <person name="Kogel K.H."/>
        </authorList>
    </citation>
    <scope>NUCLEOTIDE SEQUENCE [LARGE SCALE GENOMIC DNA]</scope>
    <source>
        <strain evidence="6 7">DSM 11827</strain>
    </source>
</reference>
<dbReference type="Pfam" id="PF17168">
    <property type="entry name" value="DUF5127"/>
    <property type="match status" value="1"/>
</dbReference>
<feature type="transmembrane region" description="Helical" evidence="1">
    <location>
        <begin position="723"/>
        <end position="745"/>
    </location>
</feature>
<feature type="chain" id="PRO_5003468337" evidence="2">
    <location>
        <begin position="27"/>
        <end position="746"/>
    </location>
</feature>
<dbReference type="PANTHER" id="PTHR31987:SF1">
    <property type="entry name" value="GLUTAMINASE A"/>
    <property type="match status" value="1"/>
</dbReference>
<dbReference type="Pfam" id="PF16334">
    <property type="entry name" value="DUF4964"/>
    <property type="match status" value="1"/>
</dbReference>
<dbReference type="InterPro" id="IPR052743">
    <property type="entry name" value="Glutaminase_GtaA"/>
</dbReference>
<dbReference type="InterPro" id="IPR032514">
    <property type="entry name" value="GtaA_central"/>
</dbReference>
<dbReference type="InterPro" id="IPR032515">
    <property type="entry name" value="DUF4964"/>
</dbReference>
<dbReference type="OMA" id="WAGMIRV"/>
<dbReference type="Proteomes" id="UP000007148">
    <property type="component" value="Unassembled WGS sequence"/>
</dbReference>
<dbReference type="eggNOG" id="ENOG502QPQS">
    <property type="taxonomic scope" value="Eukaryota"/>
</dbReference>
<dbReference type="EMBL" id="CAFZ01000036">
    <property type="protein sequence ID" value="CCA68621.1"/>
    <property type="molecule type" value="Genomic_DNA"/>
</dbReference>
<proteinExistence type="predicted"/>
<dbReference type="STRING" id="1109443.G4TBB2"/>
<comment type="caution">
    <text evidence="6">The sequence shown here is derived from an EMBL/GenBank/DDBJ whole genome shotgun (WGS) entry which is preliminary data.</text>
</comment>
<feature type="signal peptide" evidence="2">
    <location>
        <begin position="1"/>
        <end position="26"/>
    </location>
</feature>
<keyword evidence="2" id="KW-0732">Signal</keyword>
<feature type="domain" description="Glutaminase A central" evidence="4">
    <location>
        <begin position="347"/>
        <end position="695"/>
    </location>
</feature>
<keyword evidence="1" id="KW-1133">Transmembrane helix</keyword>
<dbReference type="Pfam" id="PF16335">
    <property type="entry name" value="GtaA_6_Hairpin"/>
    <property type="match status" value="1"/>
</dbReference>
<sequence>MKTGSFPFPSFWALWTFISILDCSHAAVSWTVKPFSPPAYPLAVRTPYLSCWLPQNNGTALNQAWPTFWTGTILGWAGYVRVDGSVYLFLGHPDVQGAQLATQKSATFTSTQSTFVLSAGGIDLTANFLSPVEPEDLTKQSLPFSYLALTAASNDGNSHSVQVYTDISAEWVTGDNSKTATWSTTTGNSIITHQISLQNPQVYGEASDHTEYGSAYYSLASTEKVTYQSGADTTLRARFIANGTLQNTLDNNFRAVNDQWPVFAFAQDVGTVGPSASDPVVFSVGHVRDPAIQYTVRGALQDRSLYFWTQYSSVAEAINAFHTDYSDALARAKSLDTKFSSDAAEISDAYDGVVSLSLRQAFAAMELTVSKNSDGSLNHSDILLFQKEISSSGNVNTVDVVFPTWPLFLYLNPSLSKYILLPYFQYQSTGLYPNAWAVHDMGASYPKAIGHNDGKDEPMPLEECGNMLIMTLSHYQRTGDISLISTYYKLLDQWTQYLIEEALIPASQISTDDFAGPLVNQTNLAIKGIVAIRAMADIECLMGNQAQSENYTAIAEHYVSKWQILALSTDQQHLTLSYGNSSSWGQVYNLFADRLLGFNLFPESIYDLQDAWYPRVLETYGIPLDTRHKYTKTDWSIWMAAIAKSRATRDIFIGSIYNYVSNERNSVPFSDWYDTDTGVVSGFRARSVVGGHFALMKGVLPRNSTTIGTCTARGGTSSLESTAYISSSLVSALLGIFFLSIAVVVL</sequence>
<dbReference type="OrthoDB" id="3918848at2759"/>
<gene>
    <name evidence="6" type="ORF">PIIN_02485</name>
</gene>
<dbReference type="InterPro" id="IPR033433">
    <property type="entry name" value="GtaA_N"/>
</dbReference>
<evidence type="ECO:0000259" key="5">
    <source>
        <dbReference type="Pfam" id="PF17168"/>
    </source>
</evidence>
<evidence type="ECO:0000256" key="1">
    <source>
        <dbReference type="SAM" id="Phobius"/>
    </source>
</evidence>
<evidence type="ECO:0000259" key="4">
    <source>
        <dbReference type="Pfam" id="PF16335"/>
    </source>
</evidence>
<protein>
    <submittedName>
        <fullName evidence="6">Probable glutaminase A</fullName>
    </submittedName>
</protein>
<dbReference type="AlphaFoldDB" id="G4TBB2"/>
<evidence type="ECO:0000313" key="6">
    <source>
        <dbReference type="EMBL" id="CCA68621.1"/>
    </source>
</evidence>
<feature type="domain" description="DUF4964" evidence="3">
    <location>
        <begin position="37"/>
        <end position="96"/>
    </location>
</feature>